<dbReference type="Proteomes" id="UP000593571">
    <property type="component" value="Unassembled WGS sequence"/>
</dbReference>
<sequence>MHFPSDLIHTVSAVFSHANSGQVLNRPWQGRKGTGQTPLSTATKADRREGPFSAHSCIHNLLTQAWGTSPVGKAVPNDSVTWHYHVKHALSDRTGSWTAKYFHYALLGIAQACALKLCHQHIPQGVRGCLKWIENAPKENQESKEKFPQAWKNVRKIFN</sequence>
<feature type="region of interest" description="Disordered" evidence="1">
    <location>
        <begin position="25"/>
        <end position="46"/>
    </location>
</feature>
<comment type="caution">
    <text evidence="2">The sequence shown here is derived from an EMBL/GenBank/DDBJ whole genome shotgun (WGS) entry which is preliminary data.</text>
</comment>
<gene>
    <name evidence="2" type="ORF">HJG63_008232</name>
</gene>
<keyword evidence="3" id="KW-1185">Reference proteome</keyword>
<evidence type="ECO:0000313" key="2">
    <source>
        <dbReference type="EMBL" id="KAF6431755.1"/>
    </source>
</evidence>
<feature type="compositionally biased region" description="Polar residues" evidence="1">
    <location>
        <begin position="34"/>
        <end position="43"/>
    </location>
</feature>
<dbReference type="AlphaFoldDB" id="A0A7J8E8Z8"/>
<organism evidence="2 3">
    <name type="scientific">Rousettus aegyptiacus</name>
    <name type="common">Egyptian fruit bat</name>
    <name type="synonym">Pteropus aegyptiacus</name>
    <dbReference type="NCBI Taxonomy" id="9407"/>
    <lineage>
        <taxon>Eukaryota</taxon>
        <taxon>Metazoa</taxon>
        <taxon>Chordata</taxon>
        <taxon>Craniata</taxon>
        <taxon>Vertebrata</taxon>
        <taxon>Euteleostomi</taxon>
        <taxon>Mammalia</taxon>
        <taxon>Eutheria</taxon>
        <taxon>Laurasiatheria</taxon>
        <taxon>Chiroptera</taxon>
        <taxon>Yinpterochiroptera</taxon>
        <taxon>Pteropodoidea</taxon>
        <taxon>Pteropodidae</taxon>
        <taxon>Rousettinae</taxon>
        <taxon>Rousettus</taxon>
    </lineage>
</organism>
<reference evidence="2 3" key="1">
    <citation type="journal article" date="2020" name="Nature">
        <title>Six reference-quality genomes reveal evolution of bat adaptations.</title>
        <authorList>
            <person name="Jebb D."/>
            <person name="Huang Z."/>
            <person name="Pippel M."/>
            <person name="Hughes G.M."/>
            <person name="Lavrichenko K."/>
            <person name="Devanna P."/>
            <person name="Winkler S."/>
            <person name="Jermiin L.S."/>
            <person name="Skirmuntt E.C."/>
            <person name="Katzourakis A."/>
            <person name="Burkitt-Gray L."/>
            <person name="Ray D.A."/>
            <person name="Sullivan K.A.M."/>
            <person name="Roscito J.G."/>
            <person name="Kirilenko B.M."/>
            <person name="Davalos L.M."/>
            <person name="Corthals A.P."/>
            <person name="Power M.L."/>
            <person name="Jones G."/>
            <person name="Ransome R.D."/>
            <person name="Dechmann D.K.N."/>
            <person name="Locatelli A.G."/>
            <person name="Puechmaille S.J."/>
            <person name="Fedrigo O."/>
            <person name="Jarvis E.D."/>
            <person name="Hiller M."/>
            <person name="Vernes S.C."/>
            <person name="Myers E.W."/>
            <person name="Teeling E.C."/>
        </authorList>
    </citation>
    <scope>NUCLEOTIDE SEQUENCE [LARGE SCALE GENOMIC DNA]</scope>
    <source>
        <strain evidence="2">MRouAeg1</strain>
        <tissue evidence="2">Muscle</tissue>
    </source>
</reference>
<evidence type="ECO:0000313" key="3">
    <source>
        <dbReference type="Proteomes" id="UP000593571"/>
    </source>
</evidence>
<protein>
    <submittedName>
        <fullName evidence="2">Uncharacterized protein</fullName>
    </submittedName>
</protein>
<proteinExistence type="predicted"/>
<dbReference type="EMBL" id="JACASE010000010">
    <property type="protein sequence ID" value="KAF6431755.1"/>
    <property type="molecule type" value="Genomic_DNA"/>
</dbReference>
<name>A0A7J8E8Z8_ROUAE</name>
<evidence type="ECO:0000256" key="1">
    <source>
        <dbReference type="SAM" id="MobiDB-lite"/>
    </source>
</evidence>
<accession>A0A7J8E8Z8</accession>